<dbReference type="PANTHER" id="PTHR14359:SF6">
    <property type="entry name" value="PHOSPHOPANTOTHENOYLCYSTEINE DECARBOXYLASE"/>
    <property type="match status" value="1"/>
</dbReference>
<dbReference type="RefSeq" id="WP_068028521.1">
    <property type="nucleotide sequence ID" value="NZ_QQAZ01000021.1"/>
</dbReference>
<comment type="caution">
    <text evidence="2">The sequence shown here is derived from an EMBL/GenBank/DDBJ whole genome shotgun (WGS) entry which is preliminary data.</text>
</comment>
<organism evidence="2 3">
    <name type="scientific">Nocardia mexicana</name>
    <dbReference type="NCBI Taxonomy" id="279262"/>
    <lineage>
        <taxon>Bacteria</taxon>
        <taxon>Bacillati</taxon>
        <taxon>Actinomycetota</taxon>
        <taxon>Actinomycetes</taxon>
        <taxon>Mycobacteriales</taxon>
        <taxon>Nocardiaceae</taxon>
        <taxon>Nocardia</taxon>
    </lineage>
</organism>
<dbReference type="STRING" id="1210089.GCA_001613165_06475"/>
<name>A0A370GJQ7_9NOCA</name>
<dbReference type="GO" id="GO:0015937">
    <property type="term" value="P:coenzyme A biosynthetic process"/>
    <property type="evidence" value="ECO:0007669"/>
    <property type="project" value="TreeGrafter"/>
</dbReference>
<dbReference type="Gene3D" id="3.40.50.1950">
    <property type="entry name" value="Flavin prenyltransferase-like"/>
    <property type="match status" value="1"/>
</dbReference>
<gene>
    <name evidence="2" type="ORF">DFR68_12133</name>
</gene>
<evidence type="ECO:0000313" key="3">
    <source>
        <dbReference type="Proteomes" id="UP000255355"/>
    </source>
</evidence>
<dbReference type="EMBL" id="QQAZ01000021">
    <property type="protein sequence ID" value="RDI43476.1"/>
    <property type="molecule type" value="Genomic_DNA"/>
</dbReference>
<dbReference type="GO" id="GO:0004633">
    <property type="term" value="F:phosphopantothenoylcysteine decarboxylase activity"/>
    <property type="evidence" value="ECO:0007669"/>
    <property type="project" value="TreeGrafter"/>
</dbReference>
<accession>A0A370GJQ7</accession>
<sequence length="201" mass="21988">MNGESGPDTVALGDRRLVLVITGSVYADNMPFWLSWLQDNHPDLQLRVVITRSAQRFVTRQALQLRTRGEVSVDEWPEDSASARHVELSQWAEAIAVYPATFHFIARLATGFGDSPALLAAQCFSGPIAIAPALPPGGFQSPAFRSHWRALGDRRNVVLLPPHEGRSAETGKPGAWVPPLLPEALNEIERRRAELSAGPVL</sequence>
<dbReference type="PANTHER" id="PTHR14359">
    <property type="entry name" value="HOMO-OLIGOMERIC FLAVIN CONTAINING CYS DECARBOXYLASE FAMILY"/>
    <property type="match status" value="1"/>
</dbReference>
<keyword evidence="3" id="KW-1185">Reference proteome</keyword>
<dbReference type="InterPro" id="IPR036551">
    <property type="entry name" value="Flavin_trans-like"/>
</dbReference>
<evidence type="ECO:0000313" key="2">
    <source>
        <dbReference type="EMBL" id="RDI43476.1"/>
    </source>
</evidence>
<dbReference type="GO" id="GO:0010181">
    <property type="term" value="F:FMN binding"/>
    <property type="evidence" value="ECO:0007669"/>
    <property type="project" value="TreeGrafter"/>
</dbReference>
<proteinExistence type="predicted"/>
<evidence type="ECO:0000259" key="1">
    <source>
        <dbReference type="Pfam" id="PF02441"/>
    </source>
</evidence>
<dbReference type="AlphaFoldDB" id="A0A370GJQ7"/>
<dbReference type="GO" id="GO:0071513">
    <property type="term" value="C:phosphopantothenoylcysteine decarboxylase complex"/>
    <property type="evidence" value="ECO:0007669"/>
    <property type="project" value="TreeGrafter"/>
</dbReference>
<dbReference type="InterPro" id="IPR003382">
    <property type="entry name" value="Flavoprotein"/>
</dbReference>
<protein>
    <submittedName>
        <fullName evidence="2">Flavoprotein</fullName>
    </submittedName>
</protein>
<dbReference type="SUPFAM" id="SSF52507">
    <property type="entry name" value="Homo-oligomeric flavin-containing Cys decarboxylases, HFCD"/>
    <property type="match status" value="1"/>
</dbReference>
<dbReference type="Pfam" id="PF02441">
    <property type="entry name" value="Flavoprotein"/>
    <property type="match status" value="1"/>
</dbReference>
<reference evidence="2 3" key="1">
    <citation type="submission" date="2018-07" db="EMBL/GenBank/DDBJ databases">
        <title>Genomic Encyclopedia of Type Strains, Phase IV (KMG-IV): sequencing the most valuable type-strain genomes for metagenomic binning, comparative biology and taxonomic classification.</title>
        <authorList>
            <person name="Goeker M."/>
        </authorList>
    </citation>
    <scope>NUCLEOTIDE SEQUENCE [LARGE SCALE GENOMIC DNA]</scope>
    <source>
        <strain evidence="2 3">DSM 44952</strain>
    </source>
</reference>
<feature type="domain" description="Flavoprotein" evidence="1">
    <location>
        <begin position="16"/>
        <end position="122"/>
    </location>
</feature>
<dbReference type="Proteomes" id="UP000255355">
    <property type="component" value="Unassembled WGS sequence"/>
</dbReference>